<dbReference type="Pfam" id="PF01494">
    <property type="entry name" value="FAD_binding_3"/>
    <property type="match status" value="1"/>
</dbReference>
<evidence type="ECO:0000313" key="4">
    <source>
        <dbReference type="EMBL" id="ARF75832.1"/>
    </source>
</evidence>
<dbReference type="NCBIfam" id="NF005720">
    <property type="entry name" value="PRK07538.1"/>
    <property type="match status" value="1"/>
</dbReference>
<gene>
    <name evidence="4" type="ORF">B7C62_28880</name>
</gene>
<dbReference type="InterPro" id="IPR036188">
    <property type="entry name" value="FAD/NAD-bd_sf"/>
</dbReference>
<keyword evidence="1" id="KW-0560">Oxidoreductase</keyword>
<dbReference type="InterPro" id="IPR002938">
    <property type="entry name" value="FAD-bd"/>
</dbReference>
<dbReference type="PRINTS" id="PR00420">
    <property type="entry name" value="RNGMNOXGNASE"/>
</dbReference>
<name>A0ABC8BZD9_9ACTN</name>
<dbReference type="Proteomes" id="UP000192251">
    <property type="component" value="Chromosome"/>
</dbReference>
<dbReference type="RefSeq" id="WP_084750698.1">
    <property type="nucleotide sequence ID" value="NZ_CP020563.1"/>
</dbReference>
<dbReference type="GO" id="GO:0004497">
    <property type="term" value="F:monooxygenase activity"/>
    <property type="evidence" value="ECO:0007669"/>
    <property type="project" value="UniProtKB-KW"/>
</dbReference>
<evidence type="ECO:0000256" key="1">
    <source>
        <dbReference type="ARBA" id="ARBA00023002"/>
    </source>
</evidence>
<keyword evidence="5" id="KW-1185">Reference proteome</keyword>
<organism evidence="4 5">
    <name type="scientific">Kitasatospora albolonga</name>
    <dbReference type="NCBI Taxonomy" id="68173"/>
    <lineage>
        <taxon>Bacteria</taxon>
        <taxon>Bacillati</taxon>
        <taxon>Actinomycetota</taxon>
        <taxon>Actinomycetes</taxon>
        <taxon>Kitasatosporales</taxon>
        <taxon>Streptomycetaceae</taxon>
        <taxon>Kitasatospora</taxon>
    </lineage>
</organism>
<evidence type="ECO:0000256" key="2">
    <source>
        <dbReference type="ARBA" id="ARBA00023033"/>
    </source>
</evidence>
<dbReference type="EMBL" id="CP020563">
    <property type="protein sequence ID" value="ARF75832.1"/>
    <property type="molecule type" value="Genomic_DNA"/>
</dbReference>
<evidence type="ECO:0000259" key="3">
    <source>
        <dbReference type="Pfam" id="PF01494"/>
    </source>
</evidence>
<dbReference type="InterPro" id="IPR050493">
    <property type="entry name" value="FAD-dep_Monooxygenase_BioMet"/>
</dbReference>
<feature type="domain" description="FAD-binding" evidence="3">
    <location>
        <begin position="3"/>
        <end position="352"/>
    </location>
</feature>
<dbReference type="SUPFAM" id="SSF54373">
    <property type="entry name" value="FAD-linked reductases, C-terminal domain"/>
    <property type="match status" value="1"/>
</dbReference>
<dbReference type="PANTHER" id="PTHR13789:SF268">
    <property type="entry name" value="5-METHYLPHENAZINE-1-CARBOXYLATE 1-MONOOXYGENASE"/>
    <property type="match status" value="1"/>
</dbReference>
<keyword evidence="2" id="KW-0503">Monooxygenase</keyword>
<sequence length="431" mass="45346">MNIMIAGGGIGGLTTALCLHAAGFTAVRVAEAAPAIRPMGAGVNLLPNAVRELHALGLYDSVAAVSVPIERLGYLTGLGEDIWTEPRGLPAGYDWPQLAVHRGALQMILAQAVRDRLGADAVTADARLCSFGEAEGPELRIGFSHRESALPTELRADVLIGCDGIHSTVRGLLYPQEGPPSSSGAVVWRGVSRCRPFLGGRSMVVMGDGDWKAVVYPLADRPDDDGTVPVNWAVSRESAASGEARSADAAAGRQLGPVPDWHCGDLALAEVLAGQERVRQFPMIDRDPLPRWSFGRVTLLGDAAHAMAPMGSNATTQCIVDARTLAHALAADPDPVRALAAYDRRRRPAMNRLQVLNRAKGPEVVIDMAHGRAAGGTTCRARRAVPAADLARVTASYARAAGSDRASVNRPSPYTVDGGLGLRGSRRAVHG</sequence>
<dbReference type="AlphaFoldDB" id="A0ABC8BZD9"/>
<dbReference type="PANTHER" id="PTHR13789">
    <property type="entry name" value="MONOOXYGENASE"/>
    <property type="match status" value="1"/>
</dbReference>
<protein>
    <recommendedName>
        <fullName evidence="3">FAD-binding domain-containing protein</fullName>
    </recommendedName>
</protein>
<reference evidence="4 5" key="1">
    <citation type="submission" date="2017-04" db="EMBL/GenBank/DDBJ databases">
        <title>The complete genome sequence of Streptomyces albolongus YIM 101047, the producer of novel bafilomycins and novel odoriferous sesquiterpenoids.</title>
        <authorList>
            <person name="Yin M."/>
            <person name="Jiang Y."/>
        </authorList>
    </citation>
    <scope>NUCLEOTIDE SEQUENCE [LARGE SCALE GENOMIC DNA]</scope>
    <source>
        <strain evidence="4 5">YIM 101047</strain>
    </source>
</reference>
<proteinExistence type="predicted"/>
<dbReference type="KEGG" id="kab:B7C62_28880"/>
<accession>A0ABC8BZD9</accession>
<dbReference type="Gene3D" id="3.50.50.60">
    <property type="entry name" value="FAD/NAD(P)-binding domain"/>
    <property type="match status" value="1"/>
</dbReference>
<evidence type="ECO:0000313" key="5">
    <source>
        <dbReference type="Proteomes" id="UP000192251"/>
    </source>
</evidence>
<dbReference type="SUPFAM" id="SSF51905">
    <property type="entry name" value="FAD/NAD(P)-binding domain"/>
    <property type="match status" value="1"/>
</dbReference>
<dbReference type="Gene3D" id="3.30.9.30">
    <property type="match status" value="1"/>
</dbReference>